<proteinExistence type="predicted"/>
<dbReference type="HOGENOM" id="CLU_3326560_0_0_9"/>
<protein>
    <submittedName>
        <fullName evidence="1">Phage-related protein</fullName>
    </submittedName>
</protein>
<dbReference type="AlphaFoldDB" id="A5MYM9"/>
<dbReference type="KEGG" id="ckl:CKL_1963"/>
<keyword evidence="2" id="KW-1185">Reference proteome</keyword>
<dbReference type="Proteomes" id="UP000002411">
    <property type="component" value="Chromosome"/>
</dbReference>
<gene>
    <name evidence="1" type="ordered locus">CKL_1963</name>
</gene>
<accession>A5MYM9</accession>
<evidence type="ECO:0000313" key="1">
    <source>
        <dbReference type="EMBL" id="EDK33975.1"/>
    </source>
</evidence>
<organism evidence="1 2">
    <name type="scientific">Clostridium kluyveri (strain ATCC 8527 / DSM 555 / NBRC 12016 / NCIMB 10680 / K1)</name>
    <dbReference type="NCBI Taxonomy" id="431943"/>
    <lineage>
        <taxon>Bacteria</taxon>
        <taxon>Bacillati</taxon>
        <taxon>Bacillota</taxon>
        <taxon>Clostridia</taxon>
        <taxon>Eubacteriales</taxon>
        <taxon>Clostridiaceae</taxon>
        <taxon>Clostridium</taxon>
    </lineage>
</organism>
<dbReference type="EMBL" id="CP000673">
    <property type="protein sequence ID" value="EDK33975.1"/>
    <property type="molecule type" value="Genomic_DNA"/>
</dbReference>
<evidence type="ECO:0000313" key="2">
    <source>
        <dbReference type="Proteomes" id="UP000002411"/>
    </source>
</evidence>
<sequence length="38" mass="4748">MHHYITKYEENGKRYAEAWIQINMFNLCLCIWKKKTEI</sequence>
<reference evidence="1 2" key="1">
    <citation type="journal article" date="2008" name="Proc. Natl. Acad. Sci. U.S.A.">
        <title>The genome of Clostridium kluyveri, a strict anaerobe with unique metabolic features.</title>
        <authorList>
            <person name="Seedorf H."/>
            <person name="Fricke W.F."/>
            <person name="Veith B."/>
            <person name="Brueggemann H."/>
            <person name="Liesegang H."/>
            <person name="Strittmatter A."/>
            <person name="Miethke M."/>
            <person name="Buckel W."/>
            <person name="Hinderberger J."/>
            <person name="Li F."/>
            <person name="Hagemeier C."/>
            <person name="Thauer R.K."/>
            <person name="Gottschalk G."/>
        </authorList>
    </citation>
    <scope>NUCLEOTIDE SEQUENCE [LARGE SCALE GENOMIC DNA]</scope>
    <source>
        <strain evidence="2">ATCC 8527 / DSM 555 / NCIMB 10680</strain>
    </source>
</reference>
<name>A5MYM9_CLOK5</name>